<proteinExistence type="predicted"/>
<comment type="caution">
    <text evidence="1">The sequence shown here is derived from an EMBL/GenBank/DDBJ whole genome shotgun (WGS) entry which is preliminary data.</text>
</comment>
<evidence type="ECO:0000313" key="1">
    <source>
        <dbReference type="EMBL" id="KAG5615718.1"/>
    </source>
</evidence>
<reference evidence="1 2" key="1">
    <citation type="submission" date="2020-09" db="EMBL/GenBank/DDBJ databases">
        <title>De no assembly of potato wild relative species, Solanum commersonii.</title>
        <authorList>
            <person name="Cho K."/>
        </authorList>
    </citation>
    <scope>NUCLEOTIDE SEQUENCE [LARGE SCALE GENOMIC DNA]</scope>
    <source>
        <strain evidence="1">LZ3.2</strain>
        <tissue evidence="1">Leaf</tissue>
    </source>
</reference>
<accession>A0A9J5ZTZ5</accession>
<name>A0A9J5ZTZ5_SOLCO</name>
<organism evidence="1 2">
    <name type="scientific">Solanum commersonii</name>
    <name type="common">Commerson's wild potato</name>
    <name type="synonym">Commerson's nightshade</name>
    <dbReference type="NCBI Taxonomy" id="4109"/>
    <lineage>
        <taxon>Eukaryota</taxon>
        <taxon>Viridiplantae</taxon>
        <taxon>Streptophyta</taxon>
        <taxon>Embryophyta</taxon>
        <taxon>Tracheophyta</taxon>
        <taxon>Spermatophyta</taxon>
        <taxon>Magnoliopsida</taxon>
        <taxon>eudicotyledons</taxon>
        <taxon>Gunneridae</taxon>
        <taxon>Pentapetalae</taxon>
        <taxon>asterids</taxon>
        <taxon>lamiids</taxon>
        <taxon>Solanales</taxon>
        <taxon>Solanaceae</taxon>
        <taxon>Solanoideae</taxon>
        <taxon>Solaneae</taxon>
        <taxon>Solanum</taxon>
    </lineage>
</organism>
<dbReference type="EMBL" id="JACXVP010000003">
    <property type="protein sequence ID" value="KAG5615718.1"/>
    <property type="molecule type" value="Genomic_DNA"/>
</dbReference>
<dbReference type="Proteomes" id="UP000824120">
    <property type="component" value="Chromosome 3"/>
</dbReference>
<dbReference type="AlphaFoldDB" id="A0A9J5ZTZ5"/>
<keyword evidence="2" id="KW-1185">Reference proteome</keyword>
<evidence type="ECO:0000313" key="2">
    <source>
        <dbReference type="Proteomes" id="UP000824120"/>
    </source>
</evidence>
<gene>
    <name evidence="1" type="ORF">H5410_015542</name>
</gene>
<protein>
    <submittedName>
        <fullName evidence="1">Uncharacterized protein</fullName>
    </submittedName>
</protein>
<sequence length="193" mass="21927">MLNDIFGTVDDTYPLVLKGLNIHPPYQAFRHTLYGPQSMGGSGLIEDHHKLLDSWVALLGITRDKVCLVYALMTNTELNIGAVLKSAMRKARVHRGKRYAFGGLITHFCRSVVDITKRNGHDNEFGSTLIIAESHQCDEMIMDHMYGIEMLRYMNGCWDLTTEPLREVDNRYPLNALEKAILDIGPKNFELMD</sequence>